<feature type="non-terminal residue" evidence="1">
    <location>
        <position position="1"/>
    </location>
</feature>
<dbReference type="Proteomes" id="UP001249851">
    <property type="component" value="Unassembled WGS sequence"/>
</dbReference>
<protein>
    <submittedName>
        <fullName evidence="1">Uncharacterized protein</fullName>
    </submittedName>
</protein>
<sequence length="88" mass="9818">GSIVRLEFELSRLHNSGNIGLRGPIWGWKFLKLVTTSRVRFENWNLSCKDASSSQIKTSFSNIVVQRSELKGNALRAMAIPTPFGIIA</sequence>
<comment type="caution">
    <text evidence="1">The sequence shown here is derived from an EMBL/GenBank/DDBJ whole genome shotgun (WGS) entry which is preliminary data.</text>
</comment>
<keyword evidence="2" id="KW-1185">Reference proteome</keyword>
<reference evidence="1" key="1">
    <citation type="journal article" date="2023" name="G3 (Bethesda)">
        <title>Whole genome assembly and annotation of the endangered Caribbean coral Acropora cervicornis.</title>
        <authorList>
            <person name="Selwyn J.D."/>
            <person name="Vollmer S.V."/>
        </authorList>
    </citation>
    <scope>NUCLEOTIDE SEQUENCE</scope>
    <source>
        <strain evidence="1">K2</strain>
    </source>
</reference>
<accession>A0AAD9QY70</accession>
<gene>
    <name evidence="1" type="ORF">P5673_005431</name>
</gene>
<name>A0AAD9QY70_ACRCE</name>
<evidence type="ECO:0000313" key="1">
    <source>
        <dbReference type="EMBL" id="KAK2569604.1"/>
    </source>
</evidence>
<proteinExistence type="predicted"/>
<organism evidence="1 2">
    <name type="scientific">Acropora cervicornis</name>
    <name type="common">Staghorn coral</name>
    <dbReference type="NCBI Taxonomy" id="6130"/>
    <lineage>
        <taxon>Eukaryota</taxon>
        <taxon>Metazoa</taxon>
        <taxon>Cnidaria</taxon>
        <taxon>Anthozoa</taxon>
        <taxon>Hexacorallia</taxon>
        <taxon>Scleractinia</taxon>
        <taxon>Astrocoeniina</taxon>
        <taxon>Acroporidae</taxon>
        <taxon>Acropora</taxon>
    </lineage>
</organism>
<reference evidence="1" key="2">
    <citation type="journal article" date="2023" name="Science">
        <title>Genomic signatures of disease resistance in endangered staghorn corals.</title>
        <authorList>
            <person name="Vollmer S.V."/>
            <person name="Selwyn J.D."/>
            <person name="Despard B.A."/>
            <person name="Roesel C.L."/>
        </authorList>
    </citation>
    <scope>NUCLEOTIDE SEQUENCE</scope>
    <source>
        <strain evidence="1">K2</strain>
    </source>
</reference>
<evidence type="ECO:0000313" key="2">
    <source>
        <dbReference type="Proteomes" id="UP001249851"/>
    </source>
</evidence>
<dbReference type="EMBL" id="JARQWQ010000009">
    <property type="protein sequence ID" value="KAK2569604.1"/>
    <property type="molecule type" value="Genomic_DNA"/>
</dbReference>
<dbReference type="AlphaFoldDB" id="A0AAD9QY70"/>